<comment type="caution">
    <text evidence="4">The sequence shown here is derived from an EMBL/GenBank/DDBJ whole genome shotgun (WGS) entry which is preliminary data.</text>
</comment>
<gene>
    <name evidence="4" type="ORF">VPR01S_01_02860</name>
</gene>
<evidence type="ECO:0000256" key="1">
    <source>
        <dbReference type="ARBA" id="ARBA00022729"/>
    </source>
</evidence>
<evidence type="ECO:0000256" key="2">
    <source>
        <dbReference type="SAM" id="SignalP"/>
    </source>
</evidence>
<feature type="chain" id="PRO_5004638846" description="Outer membrane protein beta-barrel domain-containing protein" evidence="2">
    <location>
        <begin position="20"/>
        <end position="156"/>
    </location>
</feature>
<dbReference type="Pfam" id="PF13505">
    <property type="entry name" value="OMP_b-brl"/>
    <property type="match status" value="1"/>
</dbReference>
<protein>
    <recommendedName>
        <fullName evidence="3">Outer membrane protein beta-barrel domain-containing protein</fullName>
    </recommendedName>
</protein>
<dbReference type="Proteomes" id="UP000016570">
    <property type="component" value="Unassembled WGS sequence"/>
</dbReference>
<dbReference type="eggNOG" id="COG3637">
    <property type="taxonomic scope" value="Bacteria"/>
</dbReference>
<dbReference type="Gene3D" id="2.40.160.20">
    <property type="match status" value="1"/>
</dbReference>
<evidence type="ECO:0000313" key="4">
    <source>
        <dbReference type="EMBL" id="GAD65513.1"/>
    </source>
</evidence>
<accession>U3BFK8</accession>
<dbReference type="InterPro" id="IPR027385">
    <property type="entry name" value="Beta-barrel_OMP"/>
</dbReference>
<name>U3BFK8_VIBPR</name>
<sequence>MKKTLLALALLGASASASADSWIYGGASVGTADFNGSDGTAYNVHVGTGILPFIGIEAGYNRFDDFNKNDTSFDNVYVAAKPSINFGPLQVYAKGGVHKWDMSSKAGDDDDYDFMWGIGADYAVFGPLSLGASYTSYEVSKDDIGSFNLTASLNFL</sequence>
<evidence type="ECO:0000259" key="3">
    <source>
        <dbReference type="Pfam" id="PF13505"/>
    </source>
</evidence>
<feature type="signal peptide" evidence="2">
    <location>
        <begin position="1"/>
        <end position="19"/>
    </location>
</feature>
<dbReference type="RefSeq" id="WP_021703505.1">
    <property type="nucleotide sequence ID" value="NZ_BATJ01000001.1"/>
</dbReference>
<evidence type="ECO:0000313" key="5">
    <source>
        <dbReference type="Proteomes" id="UP000016570"/>
    </source>
</evidence>
<dbReference type="EMBL" id="BATJ01000001">
    <property type="protein sequence ID" value="GAD65513.1"/>
    <property type="molecule type" value="Genomic_DNA"/>
</dbReference>
<feature type="domain" description="Outer membrane protein beta-barrel" evidence="3">
    <location>
        <begin position="5"/>
        <end position="155"/>
    </location>
</feature>
<keyword evidence="1 2" id="KW-0732">Signal</keyword>
<reference evidence="4 5" key="1">
    <citation type="submission" date="2013-09" db="EMBL/GenBank/DDBJ databases">
        <title>Whole genome shotgun sequence of Vibrio proteolyticus NBRC 13287.</title>
        <authorList>
            <person name="Isaki S."/>
            <person name="Hosoyama A."/>
            <person name="Numata M."/>
            <person name="Hashimoto M."/>
            <person name="Hosoyama Y."/>
            <person name="Tsuchikane K."/>
            <person name="Noguchi M."/>
            <person name="Hirakata S."/>
            <person name="Ichikawa N."/>
            <person name="Ohji S."/>
            <person name="Yamazoe A."/>
            <person name="Fujita N."/>
        </authorList>
    </citation>
    <scope>NUCLEOTIDE SEQUENCE [LARGE SCALE GENOMIC DNA]</scope>
    <source>
        <strain evidence="4 5">NBRC 13287</strain>
    </source>
</reference>
<proteinExistence type="predicted"/>
<dbReference type="STRING" id="1219065.VPR01S_01_02860"/>
<dbReference type="SUPFAM" id="SSF56925">
    <property type="entry name" value="OMPA-like"/>
    <property type="match status" value="1"/>
</dbReference>
<dbReference type="InterPro" id="IPR011250">
    <property type="entry name" value="OMP/PagP_B-barrel"/>
</dbReference>
<organism evidence="4 5">
    <name type="scientific">Vibrio proteolyticus NBRC 13287</name>
    <dbReference type="NCBI Taxonomy" id="1219065"/>
    <lineage>
        <taxon>Bacteria</taxon>
        <taxon>Pseudomonadati</taxon>
        <taxon>Pseudomonadota</taxon>
        <taxon>Gammaproteobacteria</taxon>
        <taxon>Vibrionales</taxon>
        <taxon>Vibrionaceae</taxon>
        <taxon>Vibrio</taxon>
    </lineage>
</organism>
<dbReference type="AlphaFoldDB" id="U3BFK8"/>
<keyword evidence="5" id="KW-1185">Reference proteome</keyword>